<gene>
    <name evidence="1" type="ORF">AV903_15605</name>
</gene>
<protein>
    <submittedName>
        <fullName evidence="1">DUF2946 domain-containing protein</fullName>
    </submittedName>
</protein>
<dbReference type="EMBL" id="CP013970">
    <property type="protein sequence ID" value="AXF77119.1"/>
    <property type="molecule type" value="Genomic_DNA"/>
</dbReference>
<proteinExistence type="predicted"/>
<sequence>MLFLLQSPSFNTQEEGLSLPLLTVHRSLRPLGAWSGLLPMLLLFLAPVISKSLDLTPVHHAAMMASMPDMAMDEIPGISEDGTPATEISPDVHASRMHHPAPPLMDDSACGYCVLLAQLPLDLNTPPALWSTLQAASVHPLLLFQSLISRFTPRFFHPRAPPP</sequence>
<dbReference type="Proteomes" id="UP000264980">
    <property type="component" value="Chromosome"/>
</dbReference>
<evidence type="ECO:0000313" key="2">
    <source>
        <dbReference type="Proteomes" id="UP000264980"/>
    </source>
</evidence>
<dbReference type="InterPro" id="IPR021333">
    <property type="entry name" value="DUF2946"/>
</dbReference>
<dbReference type="Pfam" id="PF11162">
    <property type="entry name" value="DUF2946"/>
    <property type="match status" value="1"/>
</dbReference>
<accession>A0A345CUK2</accession>
<name>A0A345CUK2_9GAMM</name>
<organism evidence="1 2">
    <name type="scientific">Erwinia tracheiphila</name>
    <dbReference type="NCBI Taxonomy" id="65700"/>
    <lineage>
        <taxon>Bacteria</taxon>
        <taxon>Pseudomonadati</taxon>
        <taxon>Pseudomonadota</taxon>
        <taxon>Gammaproteobacteria</taxon>
        <taxon>Enterobacterales</taxon>
        <taxon>Erwiniaceae</taxon>
        <taxon>Erwinia</taxon>
    </lineage>
</organism>
<reference evidence="1 2" key="1">
    <citation type="submission" date="2016-01" db="EMBL/GenBank/DDBJ databases">
        <authorList>
            <person name="Oliw E.H."/>
        </authorList>
    </citation>
    <scope>NUCLEOTIDE SEQUENCE [LARGE SCALE GENOMIC DNA]</scope>
    <source>
        <strain evidence="1 2">MDcuke</strain>
    </source>
</reference>
<evidence type="ECO:0000313" key="1">
    <source>
        <dbReference type="EMBL" id="AXF77119.1"/>
    </source>
</evidence>
<dbReference type="AlphaFoldDB" id="A0A345CUK2"/>